<name>A0AAD3Y503_NEPGR</name>
<keyword evidence="3" id="KW-1185">Reference proteome</keyword>
<accession>A0AAD3Y503</accession>
<reference evidence="2" key="1">
    <citation type="submission" date="2023-05" db="EMBL/GenBank/DDBJ databases">
        <title>Nepenthes gracilis genome sequencing.</title>
        <authorList>
            <person name="Fukushima K."/>
        </authorList>
    </citation>
    <scope>NUCLEOTIDE SEQUENCE</scope>
    <source>
        <strain evidence="2">SING2019-196</strain>
    </source>
</reference>
<dbReference type="EMBL" id="BSYO01000037">
    <property type="protein sequence ID" value="GMH29802.1"/>
    <property type="molecule type" value="Genomic_DNA"/>
</dbReference>
<evidence type="ECO:0000313" key="2">
    <source>
        <dbReference type="EMBL" id="GMH29802.1"/>
    </source>
</evidence>
<sequence>MHRQSLGSPGSRLHIHGGASQDGVFFRSDEQKGRDSLSSLSSPITVAGVADEIKFQKPHRSCSGPQRFIHLIPVLSLLCFFILYLFSHEPSETDLTDTGDLGRLLHKRERLAIRSMWNLHEIAKDNPKSRPHRKLGDF</sequence>
<keyword evidence="1" id="KW-1133">Transmembrane helix</keyword>
<dbReference type="PANTHER" id="PTHR35297">
    <property type="entry name" value="PROTEIN, PUTATIVE-RELATED"/>
    <property type="match status" value="1"/>
</dbReference>
<gene>
    <name evidence="2" type="ORF">Nepgr_031645</name>
</gene>
<dbReference type="PANTHER" id="PTHR35297:SF2">
    <property type="entry name" value="PROTEIN, PUTATIVE-RELATED"/>
    <property type="match status" value="1"/>
</dbReference>
<protein>
    <submittedName>
        <fullName evidence="2">Uncharacterized protein</fullName>
    </submittedName>
</protein>
<organism evidence="2 3">
    <name type="scientific">Nepenthes gracilis</name>
    <name type="common">Slender pitcher plant</name>
    <dbReference type="NCBI Taxonomy" id="150966"/>
    <lineage>
        <taxon>Eukaryota</taxon>
        <taxon>Viridiplantae</taxon>
        <taxon>Streptophyta</taxon>
        <taxon>Embryophyta</taxon>
        <taxon>Tracheophyta</taxon>
        <taxon>Spermatophyta</taxon>
        <taxon>Magnoliopsida</taxon>
        <taxon>eudicotyledons</taxon>
        <taxon>Gunneridae</taxon>
        <taxon>Pentapetalae</taxon>
        <taxon>Caryophyllales</taxon>
        <taxon>Nepenthaceae</taxon>
        <taxon>Nepenthes</taxon>
    </lineage>
</organism>
<keyword evidence="1" id="KW-0812">Transmembrane</keyword>
<dbReference type="Proteomes" id="UP001279734">
    <property type="component" value="Unassembled WGS sequence"/>
</dbReference>
<proteinExistence type="predicted"/>
<keyword evidence="1" id="KW-0472">Membrane</keyword>
<evidence type="ECO:0000256" key="1">
    <source>
        <dbReference type="SAM" id="Phobius"/>
    </source>
</evidence>
<feature type="transmembrane region" description="Helical" evidence="1">
    <location>
        <begin position="68"/>
        <end position="86"/>
    </location>
</feature>
<dbReference type="AlphaFoldDB" id="A0AAD3Y503"/>
<comment type="caution">
    <text evidence="2">The sequence shown here is derived from an EMBL/GenBank/DDBJ whole genome shotgun (WGS) entry which is preliminary data.</text>
</comment>
<evidence type="ECO:0000313" key="3">
    <source>
        <dbReference type="Proteomes" id="UP001279734"/>
    </source>
</evidence>